<dbReference type="NCBIfam" id="TIGR02608">
    <property type="entry name" value="delta_60_rpt"/>
    <property type="match status" value="3"/>
</dbReference>
<dbReference type="SUPFAM" id="SSF82171">
    <property type="entry name" value="DPP6 N-terminal domain-like"/>
    <property type="match status" value="1"/>
</dbReference>
<dbReference type="EMBL" id="PYWW01000005">
    <property type="protein sequence ID" value="PTC32694.1"/>
    <property type="molecule type" value="Genomic_DNA"/>
</dbReference>
<proteinExistence type="predicted"/>
<evidence type="ECO:0000313" key="2">
    <source>
        <dbReference type="EMBL" id="PTC32694.1"/>
    </source>
</evidence>
<dbReference type="Pfam" id="PF17164">
    <property type="entry name" value="DUF5122"/>
    <property type="match status" value="1"/>
</dbReference>
<name>A0A2T4GAJ9_9PSED</name>
<dbReference type="OrthoDB" id="7019274at2"/>
<dbReference type="Gene3D" id="2.80.10.50">
    <property type="match status" value="2"/>
</dbReference>
<sequence>MSIPSNHTTANTAGGPDLSFGNQSPKDGTVIASSSAGLSRVLSDGSTLTVGLTREGDTNRLAVTKHTPAGELDTQFGTGYTRLAESAVLTDLIIQPDGKPVLLAALGNAHRAFITRFNAEDGNADLQFGVNGIRELDKAVFPVSIKGGLAVQADNKIVAVFSDGSDTFIYQLGVNGEVLNFGNNEPNIWRNSQLDSVLITQEGFVIAGTTKLEDRREAYIVGLTDKGETDRSFGTNGVAALPFDNKQNRQVTALAKGPEGRIAIAGSSYTTPGDKNFVAILLANGQPDPAFNAGKPLEKNADGFRYTSVVVQPDQKIVALARNGNGSVIQLLRFNPDSQPDATFGVDGIANAWRDPNGRPEHGQISLVEWVTFNSTLQSSGIHAGRQSFIGRLLSE</sequence>
<dbReference type="Proteomes" id="UP000240571">
    <property type="component" value="Unassembled WGS sequence"/>
</dbReference>
<evidence type="ECO:0000256" key="1">
    <source>
        <dbReference type="SAM" id="MobiDB-lite"/>
    </source>
</evidence>
<gene>
    <name evidence="2" type="ORF">C9382_03175</name>
</gene>
<evidence type="ECO:0000313" key="3">
    <source>
        <dbReference type="Proteomes" id="UP000240571"/>
    </source>
</evidence>
<dbReference type="AlphaFoldDB" id="A0A2T4GAJ9"/>
<dbReference type="InterPro" id="IPR013431">
    <property type="entry name" value="Delta_60_rpt"/>
</dbReference>
<protein>
    <recommendedName>
        <fullName evidence="4">Delta-60 repeat domain-containing protein</fullName>
    </recommendedName>
</protein>
<comment type="caution">
    <text evidence="2">The sequence shown here is derived from an EMBL/GenBank/DDBJ whole genome shotgun (WGS) entry which is preliminary data.</text>
</comment>
<feature type="compositionally biased region" description="Polar residues" evidence="1">
    <location>
        <begin position="1"/>
        <end position="12"/>
    </location>
</feature>
<feature type="region of interest" description="Disordered" evidence="1">
    <location>
        <begin position="1"/>
        <end position="26"/>
    </location>
</feature>
<dbReference type="RefSeq" id="WP_083221494.1">
    <property type="nucleotide sequence ID" value="NZ_MAUE01000045.1"/>
</dbReference>
<accession>A0A2T4GAJ9</accession>
<reference evidence="2 3" key="1">
    <citation type="submission" date="2018-03" db="EMBL/GenBank/DDBJ databases">
        <title>Diversity of bacteria associated with corn roots inoculated with woodland soils in Canada, and Description of Pseudomonas aylmerense sp. nov.</title>
        <authorList>
            <person name="Tambong J.T."/>
            <person name="Xu R."/>
            <person name="Tchagang C."/>
        </authorList>
    </citation>
    <scope>NUCLEOTIDE SEQUENCE [LARGE SCALE GENOMIC DNA]</scope>
    <source>
        <strain evidence="2 3">S1E44</strain>
    </source>
</reference>
<evidence type="ECO:0008006" key="4">
    <source>
        <dbReference type="Google" id="ProtNLM"/>
    </source>
</evidence>
<organism evidence="2 3">
    <name type="scientific">Pseudomonas aylmerensis</name>
    <dbReference type="NCBI Taxonomy" id="1869229"/>
    <lineage>
        <taxon>Bacteria</taxon>
        <taxon>Pseudomonadati</taxon>
        <taxon>Pseudomonadota</taxon>
        <taxon>Gammaproteobacteria</taxon>
        <taxon>Pseudomonadales</taxon>
        <taxon>Pseudomonadaceae</taxon>
        <taxon>Pseudomonas</taxon>
    </lineage>
</organism>